<dbReference type="SMART" id="SM00530">
    <property type="entry name" value="HTH_XRE"/>
    <property type="match status" value="1"/>
</dbReference>
<sequence length="75" mass="8160">MNLKDKITENLKTEIELSGKTKTEIAHAIGVSKPTLSQYLSGRAQPTLATLSRLCTFLGISADDILETGHPDDFD</sequence>
<dbReference type="SUPFAM" id="SSF47413">
    <property type="entry name" value="lambda repressor-like DNA-binding domains"/>
    <property type="match status" value="1"/>
</dbReference>
<evidence type="ECO:0000313" key="2">
    <source>
        <dbReference type="EMBL" id="HIU21357.1"/>
    </source>
</evidence>
<dbReference type="Pfam" id="PF01381">
    <property type="entry name" value="HTH_3"/>
    <property type="match status" value="1"/>
</dbReference>
<dbReference type="GO" id="GO:0003677">
    <property type="term" value="F:DNA binding"/>
    <property type="evidence" value="ECO:0007669"/>
    <property type="project" value="InterPro"/>
</dbReference>
<accession>A0A9D1HST4</accession>
<name>A0A9D1HST4_9FIRM</name>
<organism evidence="2 3">
    <name type="scientific">Candidatus Limadaptatus stercorigallinarum</name>
    <dbReference type="NCBI Taxonomy" id="2840845"/>
    <lineage>
        <taxon>Bacteria</taxon>
        <taxon>Bacillati</taxon>
        <taxon>Bacillota</taxon>
        <taxon>Clostridia</taxon>
        <taxon>Eubacteriales</taxon>
        <taxon>Candidatus Limadaptatus</taxon>
    </lineage>
</organism>
<dbReference type="EMBL" id="DVMN01000069">
    <property type="protein sequence ID" value="HIU21357.1"/>
    <property type="molecule type" value="Genomic_DNA"/>
</dbReference>
<dbReference type="CDD" id="cd00093">
    <property type="entry name" value="HTH_XRE"/>
    <property type="match status" value="1"/>
</dbReference>
<reference evidence="2" key="1">
    <citation type="submission" date="2020-10" db="EMBL/GenBank/DDBJ databases">
        <authorList>
            <person name="Gilroy R."/>
        </authorList>
    </citation>
    <scope>NUCLEOTIDE SEQUENCE</scope>
    <source>
        <strain evidence="2">1063</strain>
    </source>
</reference>
<dbReference type="InterPro" id="IPR001387">
    <property type="entry name" value="Cro/C1-type_HTH"/>
</dbReference>
<reference evidence="2" key="2">
    <citation type="journal article" date="2021" name="PeerJ">
        <title>Extensive microbial diversity within the chicken gut microbiome revealed by metagenomics and culture.</title>
        <authorList>
            <person name="Gilroy R."/>
            <person name="Ravi A."/>
            <person name="Getino M."/>
            <person name="Pursley I."/>
            <person name="Horton D.L."/>
            <person name="Alikhan N.F."/>
            <person name="Baker D."/>
            <person name="Gharbi K."/>
            <person name="Hall N."/>
            <person name="Watson M."/>
            <person name="Adriaenssens E.M."/>
            <person name="Foster-Nyarko E."/>
            <person name="Jarju S."/>
            <person name="Secka A."/>
            <person name="Antonio M."/>
            <person name="Oren A."/>
            <person name="Chaudhuri R.R."/>
            <person name="La Ragione R."/>
            <person name="Hildebrand F."/>
            <person name="Pallen M.J."/>
        </authorList>
    </citation>
    <scope>NUCLEOTIDE SEQUENCE</scope>
    <source>
        <strain evidence="2">1063</strain>
    </source>
</reference>
<evidence type="ECO:0000313" key="3">
    <source>
        <dbReference type="Proteomes" id="UP000824088"/>
    </source>
</evidence>
<protein>
    <submittedName>
        <fullName evidence="2">Helix-turn-helix transcriptional regulator</fullName>
    </submittedName>
</protein>
<dbReference type="Proteomes" id="UP000824088">
    <property type="component" value="Unassembled WGS sequence"/>
</dbReference>
<dbReference type="Gene3D" id="1.10.260.40">
    <property type="entry name" value="lambda repressor-like DNA-binding domains"/>
    <property type="match status" value="1"/>
</dbReference>
<comment type="caution">
    <text evidence="2">The sequence shown here is derived from an EMBL/GenBank/DDBJ whole genome shotgun (WGS) entry which is preliminary data.</text>
</comment>
<evidence type="ECO:0000259" key="1">
    <source>
        <dbReference type="PROSITE" id="PS50943"/>
    </source>
</evidence>
<feature type="domain" description="HTH cro/C1-type" evidence="1">
    <location>
        <begin position="11"/>
        <end position="65"/>
    </location>
</feature>
<proteinExistence type="predicted"/>
<dbReference type="InterPro" id="IPR010982">
    <property type="entry name" value="Lambda_DNA-bd_dom_sf"/>
</dbReference>
<dbReference type="PROSITE" id="PS50943">
    <property type="entry name" value="HTH_CROC1"/>
    <property type="match status" value="1"/>
</dbReference>
<dbReference type="AlphaFoldDB" id="A0A9D1HST4"/>
<gene>
    <name evidence="2" type="ORF">IAD51_03905</name>
</gene>